<protein>
    <submittedName>
        <fullName evidence="2">Uncharacterized protein</fullName>
    </submittedName>
</protein>
<organism evidence="2 3">
    <name type="scientific">Brachionus calyciflorus</name>
    <dbReference type="NCBI Taxonomy" id="104777"/>
    <lineage>
        <taxon>Eukaryota</taxon>
        <taxon>Metazoa</taxon>
        <taxon>Spiralia</taxon>
        <taxon>Gnathifera</taxon>
        <taxon>Rotifera</taxon>
        <taxon>Eurotatoria</taxon>
        <taxon>Monogononta</taxon>
        <taxon>Pseudotrocha</taxon>
        <taxon>Ploima</taxon>
        <taxon>Brachionidae</taxon>
        <taxon>Brachionus</taxon>
    </lineage>
</organism>
<comment type="caution">
    <text evidence="2">The sequence shown here is derived from an EMBL/GenBank/DDBJ whole genome shotgun (WGS) entry which is preliminary data.</text>
</comment>
<name>A0A813N907_9BILA</name>
<dbReference type="AlphaFoldDB" id="A0A813N907"/>
<evidence type="ECO:0000256" key="1">
    <source>
        <dbReference type="SAM" id="SignalP"/>
    </source>
</evidence>
<keyword evidence="3" id="KW-1185">Reference proteome</keyword>
<dbReference type="Proteomes" id="UP000663879">
    <property type="component" value="Unassembled WGS sequence"/>
</dbReference>
<accession>A0A813N907</accession>
<feature type="signal peptide" evidence="1">
    <location>
        <begin position="1"/>
        <end position="19"/>
    </location>
</feature>
<evidence type="ECO:0000313" key="3">
    <source>
        <dbReference type="Proteomes" id="UP000663879"/>
    </source>
</evidence>
<sequence>MELKLNIAFWLFFSKFIDCQYNDTTDLMIDSNTSYVTEITESEIFATTLLMDNTTNLTWVTNSNDYEDLISFYNLTTVTINSTNGFLNNETQNASTIIPEANKTTLLQNTTTTKVTTITTTTKSLSFSINQRKFHLFISPLWYLLLDCLKRNFIYF</sequence>
<gene>
    <name evidence="2" type="ORF">OXX778_LOCUS2863</name>
</gene>
<reference evidence="2" key="1">
    <citation type="submission" date="2021-02" db="EMBL/GenBank/DDBJ databases">
        <authorList>
            <person name="Nowell W R."/>
        </authorList>
    </citation>
    <scope>NUCLEOTIDE SEQUENCE</scope>
    <source>
        <strain evidence="2">Ploen Becks lab</strain>
    </source>
</reference>
<proteinExistence type="predicted"/>
<keyword evidence="1" id="KW-0732">Signal</keyword>
<evidence type="ECO:0000313" key="2">
    <source>
        <dbReference type="EMBL" id="CAF0731354.1"/>
    </source>
</evidence>
<feature type="chain" id="PRO_5032777728" evidence="1">
    <location>
        <begin position="20"/>
        <end position="156"/>
    </location>
</feature>
<dbReference type="EMBL" id="CAJNOC010000237">
    <property type="protein sequence ID" value="CAF0731354.1"/>
    <property type="molecule type" value="Genomic_DNA"/>
</dbReference>